<dbReference type="InParanoid" id="A0A0V0YXE9"/>
<keyword evidence="2" id="KW-1185">Reference proteome</keyword>
<dbReference type="AlphaFoldDB" id="A0A0V0YXE9"/>
<dbReference type="Proteomes" id="UP000054776">
    <property type="component" value="Unassembled WGS sequence"/>
</dbReference>
<evidence type="ECO:0000313" key="2">
    <source>
        <dbReference type="Proteomes" id="UP000054776"/>
    </source>
</evidence>
<evidence type="ECO:0000313" key="1">
    <source>
        <dbReference type="EMBL" id="KRY04829.1"/>
    </source>
</evidence>
<comment type="caution">
    <text evidence="1">The sequence shown here is derived from an EMBL/GenBank/DDBJ whole genome shotgun (WGS) entry which is preliminary data.</text>
</comment>
<reference evidence="1 2" key="1">
    <citation type="submission" date="2015-01" db="EMBL/GenBank/DDBJ databases">
        <title>Evolution of Trichinella species and genotypes.</title>
        <authorList>
            <person name="Korhonen P.K."/>
            <person name="Edoardo P."/>
            <person name="Giuseppe L.R."/>
            <person name="Gasser R.B."/>
        </authorList>
    </citation>
    <scope>NUCLEOTIDE SEQUENCE [LARGE SCALE GENOMIC DNA]</scope>
    <source>
        <strain evidence="1">ISS3</strain>
    </source>
</reference>
<gene>
    <name evidence="1" type="ORF">T01_7429</name>
</gene>
<name>A0A0V0YXE9_TRISP</name>
<accession>A0A0V0YXE9</accession>
<dbReference type="EMBL" id="JYDH01004037">
    <property type="protein sequence ID" value="KRY04829.1"/>
    <property type="molecule type" value="Genomic_DNA"/>
</dbReference>
<proteinExistence type="predicted"/>
<protein>
    <submittedName>
        <fullName evidence="1">Uncharacterized protein</fullName>
    </submittedName>
</protein>
<organism evidence="1 2">
    <name type="scientific">Trichinella spiralis</name>
    <name type="common">Trichina worm</name>
    <dbReference type="NCBI Taxonomy" id="6334"/>
    <lineage>
        <taxon>Eukaryota</taxon>
        <taxon>Metazoa</taxon>
        <taxon>Ecdysozoa</taxon>
        <taxon>Nematoda</taxon>
        <taxon>Enoplea</taxon>
        <taxon>Dorylaimia</taxon>
        <taxon>Trichinellida</taxon>
        <taxon>Trichinellidae</taxon>
        <taxon>Trichinella</taxon>
    </lineage>
</organism>
<sequence>MLHGLTAAFIEKHGVNRYGLAYLKNCAKRWEAATNLLFSILKYVGCQGVKG</sequence>